<evidence type="ECO:0000256" key="1">
    <source>
        <dbReference type="ARBA" id="ARBA00022801"/>
    </source>
</evidence>
<dbReference type="InterPro" id="IPR036526">
    <property type="entry name" value="C-N_Hydrolase_sf"/>
</dbReference>
<dbReference type="Gene3D" id="3.60.110.10">
    <property type="entry name" value="Carbon-nitrogen hydrolase"/>
    <property type="match status" value="1"/>
</dbReference>
<dbReference type="InterPro" id="IPR003010">
    <property type="entry name" value="C-N_Hydrolase"/>
</dbReference>
<dbReference type="PANTHER" id="PTHR43674">
    <property type="entry name" value="NITRILASE C965.09-RELATED"/>
    <property type="match status" value="1"/>
</dbReference>
<dbReference type="RefSeq" id="WP_343892920.1">
    <property type="nucleotide sequence ID" value="NZ_BAAAEH010000065.1"/>
</dbReference>
<dbReference type="PROSITE" id="PS50263">
    <property type="entry name" value="CN_HYDROLASE"/>
    <property type="match status" value="1"/>
</dbReference>
<dbReference type="Proteomes" id="UP001419910">
    <property type="component" value="Unassembled WGS sequence"/>
</dbReference>
<accession>A0ABU9Y5D6</accession>
<proteinExistence type="predicted"/>
<dbReference type="Pfam" id="PF00795">
    <property type="entry name" value="CN_hydrolase"/>
    <property type="match status" value="1"/>
</dbReference>
<dbReference type="GO" id="GO:0016787">
    <property type="term" value="F:hydrolase activity"/>
    <property type="evidence" value="ECO:0007669"/>
    <property type="project" value="UniProtKB-KW"/>
</dbReference>
<organism evidence="3 4">
    <name type="scientific">Sphingomonas oligophenolica</name>
    <dbReference type="NCBI Taxonomy" id="301154"/>
    <lineage>
        <taxon>Bacteria</taxon>
        <taxon>Pseudomonadati</taxon>
        <taxon>Pseudomonadota</taxon>
        <taxon>Alphaproteobacteria</taxon>
        <taxon>Sphingomonadales</taxon>
        <taxon>Sphingomonadaceae</taxon>
        <taxon>Sphingomonas</taxon>
    </lineage>
</organism>
<dbReference type="PANTHER" id="PTHR43674:SF2">
    <property type="entry name" value="BETA-UREIDOPROPIONASE"/>
    <property type="match status" value="1"/>
</dbReference>
<keyword evidence="1 3" id="KW-0378">Hydrolase</keyword>
<feature type="domain" description="CN hydrolase" evidence="2">
    <location>
        <begin position="1"/>
        <end position="238"/>
    </location>
</feature>
<gene>
    <name evidence="3" type="ORF">ABC974_15360</name>
</gene>
<evidence type="ECO:0000313" key="4">
    <source>
        <dbReference type="Proteomes" id="UP001419910"/>
    </source>
</evidence>
<reference evidence="3 4" key="1">
    <citation type="submission" date="2024-05" db="EMBL/GenBank/DDBJ databases">
        <authorList>
            <person name="Liu Q."/>
            <person name="Xin Y.-H."/>
        </authorList>
    </citation>
    <scope>NUCLEOTIDE SEQUENCE [LARGE SCALE GENOMIC DNA]</scope>
    <source>
        <strain evidence="3 4">CGMCC 1.10181</strain>
    </source>
</reference>
<dbReference type="EMBL" id="JBDIME010000013">
    <property type="protein sequence ID" value="MEN2791017.1"/>
    <property type="molecule type" value="Genomic_DNA"/>
</dbReference>
<evidence type="ECO:0000313" key="3">
    <source>
        <dbReference type="EMBL" id="MEN2791017.1"/>
    </source>
</evidence>
<dbReference type="InterPro" id="IPR050345">
    <property type="entry name" value="Aliph_Amidase/BUP"/>
</dbReference>
<evidence type="ECO:0000259" key="2">
    <source>
        <dbReference type="PROSITE" id="PS50263"/>
    </source>
</evidence>
<name>A0ABU9Y5D6_9SPHN</name>
<protein>
    <submittedName>
        <fullName evidence="3">Carbon-nitrogen hydrolase family protein</fullName>
    </submittedName>
</protein>
<dbReference type="CDD" id="cd07197">
    <property type="entry name" value="nitrilase"/>
    <property type="match status" value="1"/>
</dbReference>
<sequence>MRVAAFQRLPACDDIDAGAEALLADLEWADARGVDLALFPEAHLGGHAYLAATIESRAMRLDGEAVRHLLLRLAAIRSTAVLGLFEWRGEQIYNSAIVVQRGRIIGGYSKAHPNEERIAPGNAFPIFECAPRRFGINICNDANHPHAAQAVADAGAALICFPLNNLLPPDVAERWRERHIANLVARARQTGCWILSADAAGEQGGLVGYGCTALVSPDGDVVAQAREGIDDVVVHDLP</sequence>
<keyword evidence="4" id="KW-1185">Reference proteome</keyword>
<comment type="caution">
    <text evidence="3">The sequence shown here is derived from an EMBL/GenBank/DDBJ whole genome shotgun (WGS) entry which is preliminary data.</text>
</comment>
<dbReference type="SUPFAM" id="SSF56317">
    <property type="entry name" value="Carbon-nitrogen hydrolase"/>
    <property type="match status" value="1"/>
</dbReference>